<dbReference type="InterPro" id="IPR036388">
    <property type="entry name" value="WH-like_DNA-bd_sf"/>
</dbReference>
<dbReference type="GO" id="GO:0003700">
    <property type="term" value="F:DNA-binding transcription factor activity"/>
    <property type="evidence" value="ECO:0007669"/>
    <property type="project" value="TreeGrafter"/>
</dbReference>
<dbReference type="EMBL" id="MEHD01000019">
    <property type="protein sequence ID" value="ODR58541.1"/>
    <property type="molecule type" value="Genomic_DNA"/>
</dbReference>
<dbReference type="PROSITE" id="PS01332">
    <property type="entry name" value="HTH_RRF2_1"/>
    <property type="match status" value="1"/>
</dbReference>
<evidence type="ECO:0000313" key="4">
    <source>
        <dbReference type="Proteomes" id="UP000094067"/>
    </source>
</evidence>
<evidence type="ECO:0000313" key="3">
    <source>
        <dbReference type="EMBL" id="ODR58541.1"/>
    </source>
</evidence>
<dbReference type="Proteomes" id="UP000094869">
    <property type="component" value="Unassembled WGS sequence"/>
</dbReference>
<sequence length="140" mass="15209">MTSEFGMAVHALTFLNHKGEIVSSEALAKNICTNPARVRKVMAKLKKAGLVDTKEGLEGGYLFSKDAQKVDLSMVADALETRFVSTSWKSGNPDMDCLVASGMAGLLDGIYDDLDSLCYKRLKGITIEDINEKIFGPDKS</sequence>
<organism evidence="1 4">
    <name type="scientific">Eisenbergiella tayi</name>
    <dbReference type="NCBI Taxonomy" id="1432052"/>
    <lineage>
        <taxon>Bacteria</taxon>
        <taxon>Bacillati</taxon>
        <taxon>Bacillota</taxon>
        <taxon>Clostridia</taxon>
        <taxon>Lachnospirales</taxon>
        <taxon>Lachnospiraceae</taxon>
        <taxon>Eisenbergiella</taxon>
    </lineage>
</organism>
<comment type="caution">
    <text evidence="1">The sequence shown here is derived from an EMBL/GenBank/DDBJ whole genome shotgun (WGS) entry which is preliminary data.</text>
</comment>
<evidence type="ECO:0000313" key="1">
    <source>
        <dbReference type="EMBL" id="ODM04359.1"/>
    </source>
</evidence>
<protein>
    <submittedName>
        <fullName evidence="1">Putative HTH-type transcriptional regulator YwnA</fullName>
    </submittedName>
    <submittedName>
        <fullName evidence="2">Rrf2 family transcriptional regulator</fullName>
    </submittedName>
</protein>
<dbReference type="PANTHER" id="PTHR33221">
    <property type="entry name" value="WINGED HELIX-TURN-HELIX TRANSCRIPTIONAL REGULATOR, RRF2 FAMILY"/>
    <property type="match status" value="1"/>
</dbReference>
<dbReference type="Pfam" id="PF02082">
    <property type="entry name" value="Rrf2"/>
    <property type="match status" value="1"/>
</dbReference>
<dbReference type="Proteomes" id="UP000094067">
    <property type="component" value="Unassembled WGS sequence"/>
</dbReference>
<dbReference type="PANTHER" id="PTHR33221:SF15">
    <property type="entry name" value="HTH-TYPE TRANSCRIPTIONAL REGULATOR YWGB-RELATED"/>
    <property type="match status" value="1"/>
</dbReference>
<dbReference type="EMBL" id="MCGH01000003">
    <property type="protein sequence ID" value="ODM04359.1"/>
    <property type="molecule type" value="Genomic_DNA"/>
</dbReference>
<dbReference type="PROSITE" id="PS51197">
    <property type="entry name" value="HTH_RRF2_2"/>
    <property type="match status" value="1"/>
</dbReference>
<dbReference type="RefSeq" id="WP_069154524.1">
    <property type="nucleotide sequence ID" value="NZ_BAABXS010000001.1"/>
</dbReference>
<reference evidence="3 6" key="2">
    <citation type="submission" date="2016-08" db="EMBL/GenBank/DDBJ databases">
        <title>Characterization of Isolates of Eisenbergiella tayi Derived from Blood Cultures, Using Whole Genome Sequencing.</title>
        <authorList>
            <person name="Bernier A.-M."/>
            <person name="Burdz T."/>
            <person name="Wiebe D."/>
            <person name="Bernard K."/>
        </authorList>
    </citation>
    <scope>NUCLEOTIDE SEQUENCE [LARGE SCALE GENOMIC DNA]</scope>
    <source>
        <strain evidence="3 6">NML120146</strain>
    </source>
</reference>
<dbReference type="InterPro" id="IPR000944">
    <property type="entry name" value="Tscrpt_reg_Rrf2"/>
</dbReference>
<evidence type="ECO:0000313" key="5">
    <source>
        <dbReference type="Proteomes" id="UP000094271"/>
    </source>
</evidence>
<dbReference type="PATRIC" id="fig|1432052.4.peg.5740"/>
<accession>A0A1E3A6V9</accession>
<dbReference type="InterPro" id="IPR030489">
    <property type="entry name" value="TR_Rrf2-type_CS"/>
</dbReference>
<dbReference type="InterPro" id="IPR036390">
    <property type="entry name" value="WH_DNA-bd_sf"/>
</dbReference>
<evidence type="ECO:0000313" key="6">
    <source>
        <dbReference type="Proteomes" id="UP000094869"/>
    </source>
</evidence>
<dbReference type="EMBL" id="MEHA01000004">
    <property type="protein sequence ID" value="ODR53602.1"/>
    <property type="molecule type" value="Genomic_DNA"/>
</dbReference>
<name>A0A1E3A6V9_9FIRM</name>
<reference evidence="2 5" key="3">
    <citation type="submission" date="2016-08" db="EMBL/GenBank/DDBJ databases">
        <authorList>
            <person name="Seilhamer J.J."/>
        </authorList>
    </citation>
    <scope>NUCLEOTIDE SEQUENCE [LARGE SCALE GENOMIC DNA]</scope>
    <source>
        <strain evidence="2 5">NML150140-1</strain>
    </source>
</reference>
<evidence type="ECO:0000313" key="2">
    <source>
        <dbReference type="EMBL" id="ODR53602.1"/>
    </source>
</evidence>
<dbReference type="GeneID" id="93303697"/>
<dbReference type="GO" id="GO:0005829">
    <property type="term" value="C:cytosol"/>
    <property type="evidence" value="ECO:0007669"/>
    <property type="project" value="TreeGrafter"/>
</dbReference>
<dbReference type="OrthoDB" id="3242805at2"/>
<dbReference type="Proteomes" id="UP000094271">
    <property type="component" value="Unassembled WGS sequence"/>
</dbReference>
<dbReference type="AlphaFoldDB" id="A0A1E3A6V9"/>
<dbReference type="SUPFAM" id="SSF46785">
    <property type="entry name" value="Winged helix' DNA-binding domain"/>
    <property type="match status" value="1"/>
</dbReference>
<gene>
    <name evidence="1" type="primary">ywnA</name>
    <name evidence="2" type="ORF">BEI59_07935</name>
    <name evidence="1" type="ORF">BEI61_05166</name>
    <name evidence="3" type="ORF">BEI63_08535</name>
</gene>
<proteinExistence type="predicted"/>
<reference evidence="1 4" key="1">
    <citation type="submission" date="2016-07" db="EMBL/GenBank/DDBJ databases">
        <title>Characterization of isolates of Eisenbergiella tayi derived from blood cultures, using whole genome sequencing.</title>
        <authorList>
            <person name="Burdz T."/>
            <person name="Wiebe D."/>
            <person name="Huynh C."/>
            <person name="Bernard K."/>
        </authorList>
    </citation>
    <scope>NUCLEOTIDE SEQUENCE [LARGE SCALE GENOMIC DNA]</scope>
    <source>
        <strain evidence="1 4">NML 110608</strain>
    </source>
</reference>
<keyword evidence="6" id="KW-1185">Reference proteome</keyword>
<dbReference type="Gene3D" id="1.10.10.10">
    <property type="entry name" value="Winged helix-like DNA-binding domain superfamily/Winged helix DNA-binding domain"/>
    <property type="match status" value="1"/>
</dbReference>